<organism evidence="3 4">
    <name type="scientific">Mariniflexile gromovii</name>
    <dbReference type="NCBI Taxonomy" id="362523"/>
    <lineage>
        <taxon>Bacteria</taxon>
        <taxon>Pseudomonadati</taxon>
        <taxon>Bacteroidota</taxon>
        <taxon>Flavobacteriia</taxon>
        <taxon>Flavobacteriales</taxon>
        <taxon>Flavobacteriaceae</taxon>
        <taxon>Mariniflexile</taxon>
    </lineage>
</organism>
<dbReference type="RefSeq" id="WP_209653887.1">
    <property type="nucleotide sequence ID" value="NZ_JAGJCB010000004.1"/>
</dbReference>
<proteinExistence type="predicted"/>
<dbReference type="PANTHER" id="PTHR34585:SF22">
    <property type="entry name" value="HELIX-TURN-HELIX DOMAIN-CONTAINING PROTEIN"/>
    <property type="match status" value="1"/>
</dbReference>
<comment type="caution">
    <text evidence="3">The sequence shown here is derived from an EMBL/GenBank/DDBJ whole genome shotgun (WGS) entry which is preliminary data.</text>
</comment>
<accession>A0ABS4BSI5</accession>
<evidence type="ECO:0000313" key="3">
    <source>
        <dbReference type="EMBL" id="MBP0903557.1"/>
    </source>
</evidence>
<dbReference type="SUPFAM" id="SSF46955">
    <property type="entry name" value="Putative DNA-binding domain"/>
    <property type="match status" value="1"/>
</dbReference>
<name>A0ABS4BSI5_9FLAO</name>
<reference evidence="3 4" key="1">
    <citation type="submission" date="2021-04" db="EMBL/GenBank/DDBJ databases">
        <title>Mariniflexile gromovii gen. nov., sp. nov., a gliding bacterium isolated from the sea urchin Strongylocentrotus intermedius.</title>
        <authorList>
            <person name="Ko S."/>
            <person name="Le V."/>
            <person name="Ahn C.-Y."/>
            <person name="Oh H.-M."/>
        </authorList>
    </citation>
    <scope>NUCLEOTIDE SEQUENCE [LARGE SCALE GENOMIC DNA]</scope>
    <source>
        <strain evidence="3 4">KCTC 12570</strain>
    </source>
</reference>
<dbReference type="PANTHER" id="PTHR34585">
    <property type="match status" value="1"/>
</dbReference>
<feature type="coiled-coil region" evidence="1">
    <location>
        <begin position="9"/>
        <end position="36"/>
    </location>
</feature>
<dbReference type="Pfam" id="PF12728">
    <property type="entry name" value="HTH_17"/>
    <property type="match status" value="1"/>
</dbReference>
<evidence type="ECO:0000256" key="1">
    <source>
        <dbReference type="SAM" id="Coils"/>
    </source>
</evidence>
<dbReference type="Proteomes" id="UP000670776">
    <property type="component" value="Unassembled WGS sequence"/>
</dbReference>
<keyword evidence="4" id="KW-1185">Reference proteome</keyword>
<feature type="domain" description="Helix-turn-helix" evidence="2">
    <location>
        <begin position="38"/>
        <end position="82"/>
    </location>
</feature>
<keyword evidence="1" id="KW-0175">Coiled coil</keyword>
<dbReference type="InterPro" id="IPR009061">
    <property type="entry name" value="DNA-bd_dom_put_sf"/>
</dbReference>
<dbReference type="InterPro" id="IPR041657">
    <property type="entry name" value="HTH_17"/>
</dbReference>
<protein>
    <submittedName>
        <fullName evidence="3">Helix-turn-helix domain-containing protein</fullName>
    </submittedName>
</protein>
<gene>
    <name evidence="3" type="ORF">J8H85_06930</name>
</gene>
<dbReference type="EMBL" id="JAGJCB010000004">
    <property type="protein sequence ID" value="MBP0903557.1"/>
    <property type="molecule type" value="Genomic_DNA"/>
</dbReference>
<evidence type="ECO:0000313" key="4">
    <source>
        <dbReference type="Proteomes" id="UP000670776"/>
    </source>
</evidence>
<evidence type="ECO:0000259" key="2">
    <source>
        <dbReference type="Pfam" id="PF12728"/>
    </source>
</evidence>
<sequence length="89" mass="10390">MQQIQVTFPESLTDEIKALKNELKEIKDNFKPKEQSIYLSRKEVSTMLKIDVSSCHNWTKKGILQAYQIGGRVYYKREEVEAAIVKLQN</sequence>